<dbReference type="PANTHER" id="PTHR43297">
    <property type="entry name" value="OLIGOPEPTIDE TRANSPORT ATP-BINDING PROTEIN APPD"/>
    <property type="match status" value="1"/>
</dbReference>
<dbReference type="OrthoDB" id="9802772at2"/>
<dbReference type="Proteomes" id="UP000325161">
    <property type="component" value="Chromosome"/>
</dbReference>
<dbReference type="SMART" id="SM00382">
    <property type="entry name" value="AAA"/>
    <property type="match status" value="1"/>
</dbReference>
<dbReference type="Pfam" id="PF08352">
    <property type="entry name" value="oligo_HPY"/>
    <property type="match status" value="1"/>
</dbReference>
<dbReference type="InterPro" id="IPR050388">
    <property type="entry name" value="ABC_Ni/Peptide_Import"/>
</dbReference>
<organism evidence="9 10">
    <name type="scientific">Pigmentiphaga aceris</name>
    <dbReference type="NCBI Taxonomy" id="1940612"/>
    <lineage>
        <taxon>Bacteria</taxon>
        <taxon>Pseudomonadati</taxon>
        <taxon>Pseudomonadota</taxon>
        <taxon>Betaproteobacteria</taxon>
        <taxon>Burkholderiales</taxon>
        <taxon>Alcaligenaceae</taxon>
        <taxon>Pigmentiphaga</taxon>
    </lineage>
</organism>
<reference evidence="9 10" key="1">
    <citation type="submission" date="2019-08" db="EMBL/GenBank/DDBJ databases">
        <title>Amphibian skin-associated Pigmentiphaga: genome sequence and occurrence across geography and hosts.</title>
        <authorList>
            <person name="Bletz M.C."/>
            <person name="Bunk B."/>
            <person name="Sproeer C."/>
            <person name="Biwer P."/>
            <person name="Reiter S."/>
            <person name="Rabemananjara F.C.E."/>
            <person name="Schulz S."/>
            <person name="Overmann J."/>
            <person name="Vences M."/>
        </authorList>
    </citation>
    <scope>NUCLEOTIDE SEQUENCE [LARGE SCALE GENOMIC DNA]</scope>
    <source>
        <strain evidence="9 10">Mada1488</strain>
    </source>
</reference>
<dbReference type="InterPro" id="IPR003439">
    <property type="entry name" value="ABC_transporter-like_ATP-bd"/>
</dbReference>
<comment type="similarity">
    <text evidence="2">Belongs to the ABC transporter superfamily.</text>
</comment>
<keyword evidence="3" id="KW-0813">Transport</keyword>
<evidence type="ECO:0000256" key="6">
    <source>
        <dbReference type="ARBA" id="ARBA00022840"/>
    </source>
</evidence>
<dbReference type="InterPro" id="IPR027417">
    <property type="entry name" value="P-loop_NTPase"/>
</dbReference>
<accession>A0A5C0B8B5</accession>
<dbReference type="GO" id="GO:0005524">
    <property type="term" value="F:ATP binding"/>
    <property type="evidence" value="ECO:0007669"/>
    <property type="project" value="UniProtKB-KW"/>
</dbReference>
<dbReference type="GO" id="GO:0016887">
    <property type="term" value="F:ATP hydrolysis activity"/>
    <property type="evidence" value="ECO:0007669"/>
    <property type="project" value="InterPro"/>
</dbReference>
<feature type="domain" description="ABC transporter" evidence="8">
    <location>
        <begin position="19"/>
        <end position="267"/>
    </location>
</feature>
<dbReference type="NCBIfam" id="TIGR01727">
    <property type="entry name" value="oligo_HPY"/>
    <property type="match status" value="1"/>
</dbReference>
<dbReference type="GO" id="GO:0005886">
    <property type="term" value="C:plasma membrane"/>
    <property type="evidence" value="ECO:0007669"/>
    <property type="project" value="UniProtKB-SubCell"/>
</dbReference>
<dbReference type="Pfam" id="PF00005">
    <property type="entry name" value="ABC_tran"/>
    <property type="match status" value="1"/>
</dbReference>
<sequence>MPVRTPNTAAAPGAPFLSIRDLHVRFSAGHKTINALNGVDLQVARGETVALIGESGSGKSVTLRTLMRLHPPRRTTVTGKIEVGGRDVLAMSPKELAAFRGPVVSMVFQEPLLALDPVYTLGQQIEEMLRRHEPLTRPQARARALALFERVRIPSPERRLDAYPHEMSGGMRQRAMIALALACRPQILLADEPTTALDATVQIQILLLLRELQRELGLSIVFVTHDIGAAAEIADRVAVMYGGRIVEQGTMAQLLTAPRHPYTIALLKSRAHGAMEPGQRLETIAGSPPDLSALPAGCSFAPRCPLAVDACRTEVPPLVPLGDGQSARCIRLDQTASHTQGFVHVARP</sequence>
<evidence type="ECO:0000313" key="10">
    <source>
        <dbReference type="Proteomes" id="UP000325161"/>
    </source>
</evidence>
<dbReference type="FunFam" id="3.40.50.300:FF:000016">
    <property type="entry name" value="Oligopeptide ABC transporter ATP-binding component"/>
    <property type="match status" value="1"/>
</dbReference>
<dbReference type="GO" id="GO:0055085">
    <property type="term" value="P:transmembrane transport"/>
    <property type="evidence" value="ECO:0007669"/>
    <property type="project" value="UniProtKB-ARBA"/>
</dbReference>
<dbReference type="InterPro" id="IPR003593">
    <property type="entry name" value="AAA+_ATPase"/>
</dbReference>
<evidence type="ECO:0000256" key="4">
    <source>
        <dbReference type="ARBA" id="ARBA00022475"/>
    </source>
</evidence>
<dbReference type="PANTHER" id="PTHR43297:SF2">
    <property type="entry name" value="DIPEPTIDE TRANSPORT ATP-BINDING PROTEIN DPPD"/>
    <property type="match status" value="1"/>
</dbReference>
<dbReference type="CDD" id="cd03257">
    <property type="entry name" value="ABC_NikE_OppD_transporters"/>
    <property type="match status" value="1"/>
</dbReference>
<evidence type="ECO:0000256" key="2">
    <source>
        <dbReference type="ARBA" id="ARBA00005417"/>
    </source>
</evidence>
<dbReference type="GO" id="GO:0015833">
    <property type="term" value="P:peptide transport"/>
    <property type="evidence" value="ECO:0007669"/>
    <property type="project" value="InterPro"/>
</dbReference>
<dbReference type="PROSITE" id="PS50893">
    <property type="entry name" value="ABC_TRANSPORTER_2"/>
    <property type="match status" value="1"/>
</dbReference>
<keyword evidence="7" id="KW-0472">Membrane</keyword>
<keyword evidence="10" id="KW-1185">Reference proteome</keyword>
<dbReference type="RefSeq" id="WP_148818870.1">
    <property type="nucleotide sequence ID" value="NZ_CP043046.1"/>
</dbReference>
<evidence type="ECO:0000259" key="8">
    <source>
        <dbReference type="PROSITE" id="PS50893"/>
    </source>
</evidence>
<dbReference type="InterPro" id="IPR013563">
    <property type="entry name" value="Oligopep_ABC_C"/>
</dbReference>
<dbReference type="InterPro" id="IPR017871">
    <property type="entry name" value="ABC_transporter-like_CS"/>
</dbReference>
<dbReference type="Gene3D" id="3.40.50.300">
    <property type="entry name" value="P-loop containing nucleotide triphosphate hydrolases"/>
    <property type="match status" value="1"/>
</dbReference>
<evidence type="ECO:0000256" key="5">
    <source>
        <dbReference type="ARBA" id="ARBA00022741"/>
    </source>
</evidence>
<dbReference type="AlphaFoldDB" id="A0A5C0B8B5"/>
<evidence type="ECO:0000256" key="3">
    <source>
        <dbReference type="ARBA" id="ARBA00022448"/>
    </source>
</evidence>
<dbReference type="SUPFAM" id="SSF52540">
    <property type="entry name" value="P-loop containing nucleoside triphosphate hydrolases"/>
    <property type="match status" value="1"/>
</dbReference>
<keyword evidence="6 9" id="KW-0067">ATP-binding</keyword>
<keyword evidence="5" id="KW-0547">Nucleotide-binding</keyword>
<dbReference type="PROSITE" id="PS00211">
    <property type="entry name" value="ABC_TRANSPORTER_1"/>
    <property type="match status" value="1"/>
</dbReference>
<evidence type="ECO:0000313" key="9">
    <source>
        <dbReference type="EMBL" id="QEI09087.1"/>
    </source>
</evidence>
<evidence type="ECO:0000256" key="1">
    <source>
        <dbReference type="ARBA" id="ARBA00004417"/>
    </source>
</evidence>
<comment type="subcellular location">
    <subcellularLocation>
        <location evidence="1">Cell inner membrane</location>
        <topology evidence="1">Peripheral membrane protein</topology>
    </subcellularLocation>
</comment>
<gene>
    <name evidence="9" type="ORF">FXN63_03070</name>
</gene>
<dbReference type="EMBL" id="CP043046">
    <property type="protein sequence ID" value="QEI09087.1"/>
    <property type="molecule type" value="Genomic_DNA"/>
</dbReference>
<keyword evidence="4" id="KW-1003">Cell membrane</keyword>
<name>A0A5C0B8B5_9BURK</name>
<proteinExistence type="inferred from homology"/>
<protein>
    <submittedName>
        <fullName evidence="9">ABC transporter ATP-binding protein</fullName>
    </submittedName>
</protein>
<evidence type="ECO:0000256" key="7">
    <source>
        <dbReference type="ARBA" id="ARBA00023136"/>
    </source>
</evidence>
<dbReference type="KEGG" id="pacr:FXN63_03070"/>